<sequence>MKLIIAGATGYVATELIRQSLRRPDITSVVALARKTTPIPNDVTPGSSEAAKFTSVVVKDYEGPYDADESVKTALAGADACIWTVAITPSKSSAFPFEEVRRVCQTSTLAGLRALHASRGAKTSPFRFVYMSGIAAERDQTKKPPFKPEYSLMRGETENQILAYTAEHKSDVEAVIVKPGLITNGRIVQDNIVAPLIGMLAGVPRIPLATLATVMLDAAVNGAKSDTLVHNELDKIGKTLEEKK</sequence>
<dbReference type="Pfam" id="PF13460">
    <property type="entry name" value="NAD_binding_10"/>
    <property type="match status" value="1"/>
</dbReference>
<name>A0ABR3YWM4_9PEZI</name>
<reference evidence="2 3" key="1">
    <citation type="journal article" date="2024" name="IMA Fungus">
        <title>IMA Genome - F19 : A genome assembly and annotation guide to empower mycologists, including annotated draft genome sequences of Ceratocystis pirilliformis, Diaporthe australafricana, Fusarium ophioides, Paecilomyces lecythidis, and Sporothrix stenoceras.</title>
        <authorList>
            <person name="Aylward J."/>
            <person name="Wilson A.M."/>
            <person name="Visagie C.M."/>
            <person name="Spraker J."/>
            <person name="Barnes I."/>
            <person name="Buitendag C."/>
            <person name="Ceriani C."/>
            <person name="Del Mar Angel L."/>
            <person name="du Plessis D."/>
            <person name="Fuchs T."/>
            <person name="Gasser K."/>
            <person name="Kramer D."/>
            <person name="Li W."/>
            <person name="Munsamy K."/>
            <person name="Piso A."/>
            <person name="Price J.L."/>
            <person name="Sonnekus B."/>
            <person name="Thomas C."/>
            <person name="van der Nest A."/>
            <person name="van Dijk A."/>
            <person name="van Heerden A."/>
            <person name="van Vuuren N."/>
            <person name="Yilmaz N."/>
            <person name="Duong T.A."/>
            <person name="van der Merwe N.A."/>
            <person name="Wingfield M.J."/>
            <person name="Wingfield B.D."/>
        </authorList>
    </citation>
    <scope>NUCLEOTIDE SEQUENCE [LARGE SCALE GENOMIC DNA]</scope>
    <source>
        <strain evidence="2 3">CMW 5346</strain>
    </source>
</reference>
<protein>
    <recommendedName>
        <fullName evidence="1">NAD(P)-binding domain-containing protein</fullName>
    </recommendedName>
</protein>
<dbReference type="Gene3D" id="3.40.50.720">
    <property type="entry name" value="NAD(P)-binding Rossmann-like Domain"/>
    <property type="match status" value="1"/>
</dbReference>
<dbReference type="EMBL" id="JAWCUI010000042">
    <property type="protein sequence ID" value="KAL1892776.1"/>
    <property type="molecule type" value="Genomic_DNA"/>
</dbReference>
<dbReference type="InterPro" id="IPR036291">
    <property type="entry name" value="NAD(P)-bd_dom_sf"/>
</dbReference>
<organism evidence="2 3">
    <name type="scientific">Sporothrix stenoceras</name>
    <dbReference type="NCBI Taxonomy" id="5173"/>
    <lineage>
        <taxon>Eukaryota</taxon>
        <taxon>Fungi</taxon>
        <taxon>Dikarya</taxon>
        <taxon>Ascomycota</taxon>
        <taxon>Pezizomycotina</taxon>
        <taxon>Sordariomycetes</taxon>
        <taxon>Sordariomycetidae</taxon>
        <taxon>Ophiostomatales</taxon>
        <taxon>Ophiostomataceae</taxon>
        <taxon>Sporothrix</taxon>
    </lineage>
</organism>
<evidence type="ECO:0000313" key="3">
    <source>
        <dbReference type="Proteomes" id="UP001583186"/>
    </source>
</evidence>
<comment type="caution">
    <text evidence="2">The sequence shown here is derived from an EMBL/GenBank/DDBJ whole genome shotgun (WGS) entry which is preliminary data.</text>
</comment>
<proteinExistence type="predicted"/>
<evidence type="ECO:0000259" key="1">
    <source>
        <dbReference type="Pfam" id="PF13460"/>
    </source>
</evidence>
<evidence type="ECO:0000313" key="2">
    <source>
        <dbReference type="EMBL" id="KAL1892776.1"/>
    </source>
</evidence>
<dbReference type="PANTHER" id="PTHR14097">
    <property type="entry name" value="OXIDOREDUCTASE HTATIP2"/>
    <property type="match status" value="1"/>
</dbReference>
<accession>A0ABR3YWM4</accession>
<dbReference type="SUPFAM" id="SSF51735">
    <property type="entry name" value="NAD(P)-binding Rossmann-fold domains"/>
    <property type="match status" value="1"/>
</dbReference>
<dbReference type="InterPro" id="IPR016040">
    <property type="entry name" value="NAD(P)-bd_dom"/>
</dbReference>
<dbReference type="PANTHER" id="PTHR14097:SF9">
    <property type="entry name" value="EPIMERASE, PUTATIVE (AFU_ORTHOLOGUE AFUA_8G07320)-RELATED"/>
    <property type="match status" value="1"/>
</dbReference>
<gene>
    <name evidence="2" type="ORF">Sste5346_006859</name>
</gene>
<keyword evidence="3" id="KW-1185">Reference proteome</keyword>
<feature type="domain" description="NAD(P)-binding" evidence="1">
    <location>
        <begin position="7"/>
        <end position="218"/>
    </location>
</feature>
<dbReference type="Proteomes" id="UP001583186">
    <property type="component" value="Unassembled WGS sequence"/>
</dbReference>